<evidence type="ECO:0000313" key="1">
    <source>
        <dbReference type="EMBL" id="HAC8335870.1"/>
    </source>
</evidence>
<sequence>MYFLSLKISLSLSYIPATPAGASRQERSDRVSEEASVHRFQHFALTPTCRIFHLPHESFP</sequence>
<reference evidence="1" key="1">
    <citation type="journal article" date="2018" name="Genome Biol.">
        <title>SKESA: strategic k-mer extension for scrupulous assemblies.</title>
        <authorList>
            <person name="Souvorov A."/>
            <person name="Agarwala R."/>
            <person name="Lipman D.J."/>
        </authorList>
    </citation>
    <scope>NUCLEOTIDE SEQUENCE</scope>
    <source>
        <strain evidence="1">14ARS_STU0125</strain>
    </source>
</reference>
<reference evidence="1" key="2">
    <citation type="submission" date="2018-12" db="EMBL/GenBank/DDBJ databases">
        <authorList>
            <consortium name="NCBI Pathogen Detection Project"/>
        </authorList>
    </citation>
    <scope>NUCLEOTIDE SEQUENCE</scope>
    <source>
        <strain evidence="1">14ARS_STU0125</strain>
    </source>
</reference>
<organism evidence="1">
    <name type="scientific">Salmonella enterica I</name>
    <dbReference type="NCBI Taxonomy" id="59201"/>
    <lineage>
        <taxon>Bacteria</taxon>
        <taxon>Pseudomonadati</taxon>
        <taxon>Pseudomonadota</taxon>
        <taxon>Gammaproteobacteria</taxon>
        <taxon>Enterobacterales</taxon>
        <taxon>Enterobacteriaceae</taxon>
        <taxon>Salmonella</taxon>
    </lineage>
</organism>
<comment type="caution">
    <text evidence="1">The sequence shown here is derived from an EMBL/GenBank/DDBJ whole genome shotgun (WGS) entry which is preliminary data.</text>
</comment>
<proteinExistence type="predicted"/>
<dbReference type="EMBL" id="DAAMVH010000035">
    <property type="protein sequence ID" value="HAC8335870.1"/>
    <property type="molecule type" value="Genomic_DNA"/>
</dbReference>
<protein>
    <submittedName>
        <fullName evidence="1">Uncharacterized protein</fullName>
    </submittedName>
</protein>
<accession>A0A704TXS6</accession>
<gene>
    <name evidence="1" type="ORF">G0H73_24385</name>
</gene>
<name>A0A704TXS6_SALET</name>
<dbReference type="AlphaFoldDB" id="A0A704TXS6"/>